<evidence type="ECO:0000256" key="1">
    <source>
        <dbReference type="SAM" id="SignalP"/>
    </source>
</evidence>
<evidence type="ECO:0000313" key="3">
    <source>
        <dbReference type="Proteomes" id="UP000505210"/>
    </source>
</evidence>
<dbReference type="Proteomes" id="UP000505210">
    <property type="component" value="Chromosome"/>
</dbReference>
<keyword evidence="3" id="KW-1185">Reference proteome</keyword>
<accession>A0A6M8BI80</accession>
<feature type="chain" id="PRO_5027098716" evidence="1">
    <location>
        <begin position="31"/>
        <end position="125"/>
    </location>
</feature>
<organism evidence="2 3">
    <name type="scientific">Thermoleptolyngbya sichuanensis A183</name>
    <dbReference type="NCBI Taxonomy" id="2737172"/>
    <lineage>
        <taxon>Bacteria</taxon>
        <taxon>Bacillati</taxon>
        <taxon>Cyanobacteriota</taxon>
        <taxon>Cyanophyceae</taxon>
        <taxon>Oculatellales</taxon>
        <taxon>Oculatellaceae</taxon>
        <taxon>Thermoleptolyngbya</taxon>
        <taxon>Thermoleptolyngbya sichuanensis</taxon>
    </lineage>
</organism>
<name>A0A6M8BI80_9CYAN</name>
<gene>
    <name evidence="2" type="ORF">HPC62_15310</name>
</gene>
<dbReference type="AlphaFoldDB" id="A0A6M8BI80"/>
<keyword evidence="1" id="KW-0732">Signal</keyword>
<feature type="signal peptide" evidence="1">
    <location>
        <begin position="1"/>
        <end position="30"/>
    </location>
</feature>
<dbReference type="EMBL" id="CP053661">
    <property type="protein sequence ID" value="QKD83381.1"/>
    <property type="molecule type" value="Genomic_DNA"/>
</dbReference>
<sequence>MNYQRLVSRVSLMCLAIALMEGLNPLAAKAEPVRPLYAGEANWATLTINRPGSYILEVSSALGDVDVELYDPTGRQFARGRRFGNETIFFNVPAGAEGVFRVRYSMPFCVNPLGACNVNINIYTQ</sequence>
<proteinExistence type="predicted"/>
<dbReference type="KEGG" id="theu:HPC62_15310"/>
<dbReference type="Gene3D" id="2.60.120.380">
    <property type="match status" value="1"/>
</dbReference>
<protein>
    <submittedName>
        <fullName evidence="2">Uncharacterized protein</fullName>
    </submittedName>
</protein>
<dbReference type="RefSeq" id="WP_172357050.1">
    <property type="nucleotide sequence ID" value="NZ_CP053661.1"/>
</dbReference>
<evidence type="ECO:0000313" key="2">
    <source>
        <dbReference type="EMBL" id="QKD83381.1"/>
    </source>
</evidence>
<reference evidence="2 3" key="1">
    <citation type="submission" date="2020-05" db="EMBL/GenBank/DDBJ databases">
        <title>Complete genome sequence of of a novel Thermoleptolyngbya strain isolated from hot springs of Ganzi, Sichuan China.</title>
        <authorList>
            <person name="Tang J."/>
            <person name="Daroch M."/>
            <person name="Li L."/>
            <person name="Waleron K."/>
            <person name="Waleron M."/>
            <person name="Waleron M."/>
        </authorList>
    </citation>
    <scope>NUCLEOTIDE SEQUENCE [LARGE SCALE GENOMIC DNA]</scope>
    <source>
        <strain evidence="2 3">PKUAC-SCTA183</strain>
    </source>
</reference>